<evidence type="ECO:0000313" key="7">
    <source>
        <dbReference type="Proteomes" id="UP000095412"/>
    </source>
</evidence>
<dbReference type="GO" id="GO:0008757">
    <property type="term" value="F:S-adenosylmethionine-dependent methyltransferase activity"/>
    <property type="evidence" value="ECO:0007669"/>
    <property type="project" value="TreeGrafter"/>
</dbReference>
<dbReference type="EMBL" id="FMPG01000001">
    <property type="protein sequence ID" value="SCS26092.1"/>
    <property type="molecule type" value="Genomic_DNA"/>
</dbReference>
<name>A0A1D4QWE5_9STAP</name>
<dbReference type="EC" id="2.1.1.-" evidence="4"/>
<sequence length="213" mass="24540">MENNESYLLNLHKHTDNDIESLRAYAEMHQVPIVDRLTLDMIKQLIRLHKPLNILEIGTAIGYSAMQFASVASDIHVTTIERNIEMQQKAQENFNQFGYTSQIRMIQGDALEQFSKVNDRTYDMIFIDAAKAQSKKFFELYTPLLKVGGLVITDNVLYHGFVSDISVVRTRNVRQMVKKVIEYNEWLMNNPAYTTNFLNMDDGLAISIKGELQ</sequence>
<keyword evidence="4" id="KW-0819">tRNA processing</keyword>
<dbReference type="GO" id="GO:0016300">
    <property type="term" value="F:tRNA (uridine) methyltransferase activity"/>
    <property type="evidence" value="ECO:0007669"/>
    <property type="project" value="UniProtKB-UniRule"/>
</dbReference>
<dbReference type="GO" id="GO:0030488">
    <property type="term" value="P:tRNA methylation"/>
    <property type="evidence" value="ECO:0007669"/>
    <property type="project" value="UniProtKB-UniRule"/>
</dbReference>
<evidence type="ECO:0000256" key="3">
    <source>
        <dbReference type="ARBA" id="ARBA00022691"/>
    </source>
</evidence>
<dbReference type="GO" id="GO:0008171">
    <property type="term" value="F:O-methyltransferase activity"/>
    <property type="evidence" value="ECO:0007669"/>
    <property type="project" value="InterPro"/>
</dbReference>
<dbReference type="CDD" id="cd02440">
    <property type="entry name" value="AdoMet_MTases"/>
    <property type="match status" value="1"/>
</dbReference>
<evidence type="ECO:0000313" key="6">
    <source>
        <dbReference type="EMBL" id="SCT39524.1"/>
    </source>
</evidence>
<dbReference type="GO" id="GO:0000287">
    <property type="term" value="F:magnesium ion binding"/>
    <property type="evidence" value="ECO:0007669"/>
    <property type="project" value="UniProtKB-UniRule"/>
</dbReference>
<keyword evidence="4" id="KW-0460">Magnesium</keyword>
<evidence type="ECO:0000313" key="8">
    <source>
        <dbReference type="Proteomes" id="UP000095768"/>
    </source>
</evidence>
<keyword evidence="3 4" id="KW-0949">S-adenosyl-L-methionine</keyword>
<dbReference type="AlphaFoldDB" id="A0A1D4QWE5"/>
<evidence type="ECO:0000256" key="2">
    <source>
        <dbReference type="ARBA" id="ARBA00022679"/>
    </source>
</evidence>
<evidence type="ECO:0000313" key="5">
    <source>
        <dbReference type="EMBL" id="SCS26092.1"/>
    </source>
</evidence>
<dbReference type="InterPro" id="IPR043675">
    <property type="entry name" value="TrmR_methyltr"/>
</dbReference>
<gene>
    <name evidence="4" type="primary">trmR</name>
    <name evidence="5" type="ORF">SAMEA2297795_00096</name>
    <name evidence="6" type="ORF">SAMEA2297796_02329</name>
</gene>
<dbReference type="PANTHER" id="PTHR10509:SF14">
    <property type="entry name" value="CAFFEOYL-COA O-METHYLTRANSFERASE 3-RELATED"/>
    <property type="match status" value="1"/>
</dbReference>
<accession>A0A1D4QWE5</accession>
<feature type="binding site" evidence="4">
    <location>
        <position position="128"/>
    </location>
    <ligand>
        <name>Mg(2+)</name>
        <dbReference type="ChEBI" id="CHEBI:18420"/>
    </ligand>
</feature>
<dbReference type="HAMAP" id="MF_02217">
    <property type="entry name" value="TrmR_methyltr"/>
    <property type="match status" value="1"/>
</dbReference>
<comment type="function">
    <text evidence="4">Catalyzes the methylation of 5-hydroxyuridine (ho5U) to form 5-methoxyuridine (mo5U) at position 34 in tRNAs.</text>
</comment>
<feature type="binding site" evidence="4">
    <location>
        <position position="81"/>
    </location>
    <ligand>
        <name>S-adenosyl-L-methionine</name>
        <dbReference type="ChEBI" id="CHEBI:59789"/>
    </ligand>
</feature>
<keyword evidence="7" id="KW-1185">Reference proteome</keyword>
<feature type="binding site" evidence="4">
    <location>
        <begin position="109"/>
        <end position="110"/>
    </location>
    <ligand>
        <name>S-adenosyl-L-methionine</name>
        <dbReference type="ChEBI" id="CHEBI:59789"/>
    </ligand>
</feature>
<reference evidence="5 8" key="1">
    <citation type="submission" date="2016-09" db="EMBL/GenBank/DDBJ databases">
        <authorList>
            <consortium name="Pathogen Informatics"/>
        </authorList>
    </citation>
    <scope>NUCLEOTIDE SEQUENCE [LARGE SCALE GENOMIC DNA]</scope>
    <source>
        <strain evidence="5 8">82B</strain>
    </source>
</reference>
<dbReference type="Proteomes" id="UP000095412">
    <property type="component" value="Unassembled WGS sequence"/>
</dbReference>
<dbReference type="PANTHER" id="PTHR10509">
    <property type="entry name" value="O-METHYLTRANSFERASE-RELATED"/>
    <property type="match status" value="1"/>
</dbReference>
<protein>
    <recommendedName>
        <fullName evidence="4">tRNA 5-hydroxyuridine methyltransferase</fullName>
        <ecNumber evidence="4">2.1.1.-</ecNumber>
    </recommendedName>
    <alternativeName>
        <fullName evidence="4">ho5U methyltransferase</fullName>
    </alternativeName>
</protein>
<comment type="catalytic activity">
    <reaction evidence="4">
        <text>5-hydroxyuridine(34) in tRNA + S-adenosyl-L-methionine = 5-methoxyuridine(34) in tRNA + S-adenosyl-L-homocysteine + H(+)</text>
        <dbReference type="Rhea" id="RHEA:60524"/>
        <dbReference type="Rhea" id="RHEA-COMP:13381"/>
        <dbReference type="Rhea" id="RHEA-COMP:15591"/>
        <dbReference type="ChEBI" id="CHEBI:15378"/>
        <dbReference type="ChEBI" id="CHEBI:57856"/>
        <dbReference type="ChEBI" id="CHEBI:59789"/>
        <dbReference type="ChEBI" id="CHEBI:136877"/>
        <dbReference type="ChEBI" id="CHEBI:143860"/>
    </reaction>
</comment>
<feature type="binding site" evidence="4">
    <location>
        <position position="34"/>
    </location>
    <ligand>
        <name>S-adenosyl-L-methionine</name>
        <dbReference type="ChEBI" id="CHEBI:59789"/>
    </ligand>
</feature>
<keyword evidence="4" id="KW-0479">Metal-binding</keyword>
<comment type="similarity">
    <text evidence="4">Belongs to the class I-like SAM-binding methyltransferase superfamily. Cation-dependent O-methyltransferase family.</text>
</comment>
<keyword evidence="2 4" id="KW-0808">Transferase</keyword>
<dbReference type="PROSITE" id="PS51682">
    <property type="entry name" value="SAM_OMT_I"/>
    <property type="match status" value="1"/>
</dbReference>
<keyword evidence="1 4" id="KW-0489">Methyltransferase</keyword>
<feature type="binding site" evidence="4">
    <location>
        <position position="155"/>
    </location>
    <ligand>
        <name>Mg(2+)</name>
        <dbReference type="ChEBI" id="CHEBI:18420"/>
    </ligand>
</feature>
<dbReference type="InterPro" id="IPR002935">
    <property type="entry name" value="SAM_O-MeTrfase"/>
</dbReference>
<dbReference type="EMBL" id="FMPI01000023">
    <property type="protein sequence ID" value="SCT39524.1"/>
    <property type="molecule type" value="Genomic_DNA"/>
</dbReference>
<organism evidence="5 8">
    <name type="scientific">Staphylococcus caeli</name>
    <dbReference type="NCBI Taxonomy" id="2201815"/>
    <lineage>
        <taxon>Bacteria</taxon>
        <taxon>Bacillati</taxon>
        <taxon>Bacillota</taxon>
        <taxon>Bacilli</taxon>
        <taxon>Bacillales</taxon>
        <taxon>Staphylococcaceae</taxon>
        <taxon>Staphylococcus</taxon>
    </lineage>
</organism>
<dbReference type="InterPro" id="IPR050362">
    <property type="entry name" value="Cation-dep_OMT"/>
</dbReference>
<dbReference type="Proteomes" id="UP000095768">
    <property type="component" value="Unassembled WGS sequence"/>
</dbReference>
<dbReference type="Pfam" id="PF01596">
    <property type="entry name" value="Methyltransf_3"/>
    <property type="match status" value="1"/>
</dbReference>
<dbReference type="OrthoDB" id="9799672at2"/>
<dbReference type="InterPro" id="IPR029063">
    <property type="entry name" value="SAM-dependent_MTases_sf"/>
</dbReference>
<feature type="binding site" evidence="4">
    <location>
        <position position="154"/>
    </location>
    <ligand>
        <name>Mg(2+)</name>
        <dbReference type="ChEBI" id="CHEBI:18420"/>
    </ligand>
</feature>
<evidence type="ECO:0000256" key="1">
    <source>
        <dbReference type="ARBA" id="ARBA00022603"/>
    </source>
</evidence>
<feature type="binding site" evidence="4">
    <location>
        <position position="64"/>
    </location>
    <ligand>
        <name>S-adenosyl-L-methionine</name>
        <dbReference type="ChEBI" id="CHEBI:59789"/>
    </ligand>
</feature>
<reference evidence="6 7" key="2">
    <citation type="submission" date="2016-09" db="EMBL/GenBank/DDBJ databases">
        <authorList>
            <consortium name="Pathogen Informatics"/>
            <person name="Sun Q."/>
            <person name="Inoue M."/>
        </authorList>
    </citation>
    <scope>NUCLEOTIDE SEQUENCE [LARGE SCALE GENOMIC DNA]</scope>
    <source>
        <strain evidence="6 7">82C</strain>
    </source>
</reference>
<feature type="binding site" evidence="4">
    <location>
        <position position="128"/>
    </location>
    <ligand>
        <name>S-adenosyl-L-methionine</name>
        <dbReference type="ChEBI" id="CHEBI:59789"/>
    </ligand>
</feature>
<proteinExistence type="inferred from homology"/>
<comment type="subunit">
    <text evidence="4">Homodimer.</text>
</comment>
<dbReference type="RefSeq" id="WP_069996461.1">
    <property type="nucleotide sequence ID" value="NZ_FMPG01000001.1"/>
</dbReference>
<dbReference type="SUPFAM" id="SSF53335">
    <property type="entry name" value="S-adenosyl-L-methionine-dependent methyltransferases"/>
    <property type="match status" value="1"/>
</dbReference>
<dbReference type="Gene3D" id="3.40.50.150">
    <property type="entry name" value="Vaccinia Virus protein VP39"/>
    <property type="match status" value="1"/>
</dbReference>
<evidence type="ECO:0000256" key="4">
    <source>
        <dbReference type="HAMAP-Rule" id="MF_02217"/>
    </source>
</evidence>